<feature type="region of interest" description="Disordered" evidence="6">
    <location>
        <begin position="1"/>
        <end position="30"/>
    </location>
</feature>
<dbReference type="GeneID" id="9059285"/>
<dbReference type="Gene3D" id="3.30.420.10">
    <property type="entry name" value="Ribonuclease H-like superfamily/Ribonuclease H"/>
    <property type="match status" value="1"/>
</dbReference>
<evidence type="ECO:0000313" key="10">
    <source>
        <dbReference type="Proteomes" id="UP000007800"/>
    </source>
</evidence>
<dbReference type="InterPro" id="IPR050951">
    <property type="entry name" value="Retrovirus_Pol_polyprotein"/>
</dbReference>
<dbReference type="OMA" id="ECPSHIR"/>
<proteinExistence type="predicted"/>
<keyword evidence="5" id="KW-0862">Zinc</keyword>
<dbReference type="InterPro" id="IPR012337">
    <property type="entry name" value="RNaseH-like_sf"/>
</dbReference>
<dbReference type="CDD" id="cd05483">
    <property type="entry name" value="retropepsin_like_bacteria"/>
    <property type="match status" value="1"/>
</dbReference>
<dbReference type="PROSITE" id="PS50158">
    <property type="entry name" value="ZF_CCHC"/>
    <property type="match status" value="1"/>
</dbReference>
<dbReference type="Gene3D" id="3.10.10.10">
    <property type="entry name" value="HIV Type 1 Reverse Transcriptase, subunit A, domain 1"/>
    <property type="match status" value="1"/>
</dbReference>
<evidence type="ECO:0000256" key="5">
    <source>
        <dbReference type="PROSITE-ProRule" id="PRU00047"/>
    </source>
</evidence>
<dbReference type="GO" id="GO:0016779">
    <property type="term" value="F:nucleotidyltransferase activity"/>
    <property type="evidence" value="ECO:0007669"/>
    <property type="project" value="UniProtKB-KW"/>
</dbReference>
<dbReference type="GO" id="GO:0003676">
    <property type="term" value="F:nucleic acid binding"/>
    <property type="evidence" value="ECO:0007669"/>
    <property type="project" value="InterPro"/>
</dbReference>
<dbReference type="Pfam" id="PF00665">
    <property type="entry name" value="rve"/>
    <property type="match status" value="1"/>
</dbReference>
<feature type="compositionally biased region" description="Low complexity" evidence="6">
    <location>
        <begin position="280"/>
        <end position="293"/>
    </location>
</feature>
<dbReference type="InterPro" id="IPR043502">
    <property type="entry name" value="DNA/RNA_pol_sf"/>
</dbReference>
<keyword evidence="3" id="KW-0540">Nuclease</keyword>
<evidence type="ECO:0000259" key="8">
    <source>
        <dbReference type="PROSITE" id="PS50994"/>
    </source>
</evidence>
<keyword evidence="4" id="KW-0255">Endonuclease</keyword>
<dbReference type="SUPFAM" id="SSF57756">
    <property type="entry name" value="Retrovirus zinc finger-like domains"/>
    <property type="match status" value="1"/>
</dbReference>
<evidence type="ECO:0000313" key="9">
    <source>
        <dbReference type="EMBL" id="EER06996.1"/>
    </source>
</evidence>
<protein>
    <submittedName>
        <fullName evidence="9">Gag/pol/env polyprotein, putative</fullName>
    </submittedName>
</protein>
<dbReference type="GO" id="GO:0008270">
    <property type="term" value="F:zinc ion binding"/>
    <property type="evidence" value="ECO:0007669"/>
    <property type="project" value="UniProtKB-KW"/>
</dbReference>
<dbReference type="EMBL" id="GG680141">
    <property type="protein sequence ID" value="EER06996.1"/>
    <property type="molecule type" value="Genomic_DNA"/>
</dbReference>
<evidence type="ECO:0000259" key="7">
    <source>
        <dbReference type="PROSITE" id="PS50158"/>
    </source>
</evidence>
<dbReference type="PANTHER" id="PTHR37984:SF5">
    <property type="entry name" value="PROTEIN NYNRIN-LIKE"/>
    <property type="match status" value="1"/>
</dbReference>
<dbReference type="Gene3D" id="2.40.70.10">
    <property type="entry name" value="Acid Proteases"/>
    <property type="match status" value="1"/>
</dbReference>
<keyword evidence="10" id="KW-1185">Reference proteome</keyword>
<gene>
    <name evidence="9" type="ORF">Pmar_PMAR007580</name>
</gene>
<feature type="domain" description="Integrase catalytic" evidence="8">
    <location>
        <begin position="1148"/>
        <end position="1307"/>
    </location>
</feature>
<sequence length="1422" mass="156447">MSSLSPQSPEATNMVPRPSDVFAEPPAFVPDDSEPLDLISFMALEEADVPVDGGTQTEVPGVEGTRTEGETADPTDKALKLERFSGAPKTIGLVEWRRRFVALSAARRWSWPMVVAKLKAFLTGPAARLIDVYQLPQDPKAAVEAIWAALDKAYGLTVPQALARLRSCTYDPAVPGPSVDELAANIIEWCTVAWAFLDPVHRDSVAASLFWASLPKTSQTKHIYGQLTAGKAPGSLTLVASVEAARPLFEEERDEVTELSMVGTSSTGPDRSRGHAPPFSRSSSRSSHPYGAGHPRGRRHGSGKGHGRAGAPTELNQLATMLKSLMRSQLPSSRSSSTQADRKCFACGDKGHLAKACPRVQRSQVGGMVVLRCVGDSLLFLLDTGCSLTLVTRSAVSRLGAASTCSRGSRPLYGNASVIHGIAGVATGTACVGEFHMGLGGVTLNRVLLLDRDLPTIGGLRIDGLLGMDFVRACGSLTLSFPPDGFPVLRVPSFVHLPSLSPPSYTPLVGCTAKTPVLSRDYGVQVTDGIDCPVSRLHELGSLRNGDGGQFVVSDLVETGDFVLRQLTSTDRSSSVSSYWEVEWKWLSGIPSRHLMPPDYGTSKFDQRLIGLWQAAIDEWIAEGWLVPTPLCDLRATSPLLLIPQEHKPSTPVRPVIDLKWLNDRISSYPNELRAGPVECPSHIRRWRAFEAPLEELRLLDLRKAFLQIRLSPCQTFFVGLRLRWKSPEGYRMVRLPFGLAISPKVLEVALDRTLSPYQGLLDKYLDDIILPASLVDQVRASLLASGFPTKPPEVLLEARVLGLQCSRDGRWRRRGPVPRLEVFTRRGVHAWAGRFVSHYPLVGWARPAFSALKRLACVRHDGSKSLWDEPLEPHVLEACHALQRDIDARGDPVGGYWRYDRTRPWRLFTDSSKFAYGTVLCIGDIVVEDSTHLRRVGDTRHINLAELDALVKGLTLVDRYIRALRWTDRLSLTICCDNRSAVSWVTRHLEKHWRSVSGLHATLVEHRLRTLRDLVTQLRLDVCVEYVASDANIADPLSRIPLYCAPRPDAFGVTASLAVPALASPARDAEGRLIITTTAELDPLASELHDHEGSQSLFGRLRELVSFPDLREYCRNFVRNCPDCGLGKVTVSAAVEAGIRPTTITPRASEPWQSVHTDVVGPYKDSQLYVVTLIDNYSGYLLTRVTRSMPTGQVAASLLRDVLERFNTLPRTVHHDGGSQFTSVEYLTALTWAGCRGCRSPVNSSWTNGKVERVHRVLNDRIRSSVASGLTFVAFKHLVSRATLRYNTAPVRRYGLNPHQLIFTFPAWPYPGVDGSYRPEVPAEVSAASSSVTTPGVARRPRVPKVGEIWLCRRFGHLKKYTRPFEPCLITAQLSDKVFLTRTVTGRKSRPTHLHHLKYISPTAASRLDLGSLLSPGEGGV</sequence>
<dbReference type="InterPro" id="IPR001878">
    <property type="entry name" value="Znf_CCHC"/>
</dbReference>
<dbReference type="Gene3D" id="4.10.60.10">
    <property type="entry name" value="Zinc finger, CCHC-type"/>
    <property type="match status" value="1"/>
</dbReference>
<dbReference type="InterPro" id="IPR043128">
    <property type="entry name" value="Rev_trsase/Diguanyl_cyclase"/>
</dbReference>
<evidence type="ECO:0000256" key="2">
    <source>
        <dbReference type="ARBA" id="ARBA00022695"/>
    </source>
</evidence>
<keyword evidence="4" id="KW-0378">Hydrolase</keyword>
<dbReference type="GO" id="GO:0004519">
    <property type="term" value="F:endonuclease activity"/>
    <property type="evidence" value="ECO:0007669"/>
    <property type="project" value="UniProtKB-KW"/>
</dbReference>
<keyword evidence="2" id="KW-0548">Nucleotidyltransferase</keyword>
<keyword evidence="1" id="KW-0808">Transferase</keyword>
<reference evidence="9 10" key="1">
    <citation type="submission" date="2008-07" db="EMBL/GenBank/DDBJ databases">
        <authorList>
            <person name="El-Sayed N."/>
            <person name="Caler E."/>
            <person name="Inman J."/>
            <person name="Amedeo P."/>
            <person name="Hass B."/>
            <person name="Wortman J."/>
        </authorList>
    </citation>
    <scope>NUCLEOTIDE SEQUENCE [LARGE SCALE GENOMIC DNA]</scope>
    <source>
        <strain evidence="10">ATCC 50983 / TXsc</strain>
    </source>
</reference>
<dbReference type="PANTHER" id="PTHR37984">
    <property type="entry name" value="PROTEIN CBG26694"/>
    <property type="match status" value="1"/>
</dbReference>
<organism evidence="10">
    <name type="scientific">Perkinsus marinus (strain ATCC 50983 / TXsc)</name>
    <dbReference type="NCBI Taxonomy" id="423536"/>
    <lineage>
        <taxon>Eukaryota</taxon>
        <taxon>Sar</taxon>
        <taxon>Alveolata</taxon>
        <taxon>Perkinsozoa</taxon>
        <taxon>Perkinsea</taxon>
        <taxon>Perkinsida</taxon>
        <taxon>Perkinsidae</taxon>
        <taxon>Perkinsus</taxon>
    </lineage>
</organism>
<feature type="compositionally biased region" description="Basic residues" evidence="6">
    <location>
        <begin position="295"/>
        <end position="307"/>
    </location>
</feature>
<dbReference type="RefSeq" id="XP_002775180.1">
    <property type="nucleotide sequence ID" value="XM_002775134.1"/>
</dbReference>
<dbReference type="SUPFAM" id="SSF56672">
    <property type="entry name" value="DNA/RNA polymerases"/>
    <property type="match status" value="1"/>
</dbReference>
<dbReference type="Gene3D" id="3.30.70.270">
    <property type="match status" value="1"/>
</dbReference>
<dbReference type="PROSITE" id="PS50994">
    <property type="entry name" value="INTEGRASE"/>
    <property type="match status" value="1"/>
</dbReference>
<evidence type="ECO:0000256" key="6">
    <source>
        <dbReference type="SAM" id="MobiDB-lite"/>
    </source>
</evidence>
<feature type="domain" description="CCHC-type" evidence="7">
    <location>
        <begin position="342"/>
        <end position="359"/>
    </location>
</feature>
<dbReference type="InterPro" id="IPR055475">
    <property type="entry name" value="DUF7047"/>
</dbReference>
<dbReference type="SMART" id="SM00343">
    <property type="entry name" value="ZnF_C2HC"/>
    <property type="match status" value="1"/>
</dbReference>
<dbReference type="Proteomes" id="UP000007800">
    <property type="component" value="Unassembled WGS sequence"/>
</dbReference>
<dbReference type="SUPFAM" id="SSF53098">
    <property type="entry name" value="Ribonuclease H-like"/>
    <property type="match status" value="1"/>
</dbReference>
<dbReference type="InterPro" id="IPR034122">
    <property type="entry name" value="Retropepsin-like_bacterial"/>
</dbReference>
<evidence type="ECO:0000256" key="3">
    <source>
        <dbReference type="ARBA" id="ARBA00022722"/>
    </source>
</evidence>
<accession>C5L8E7</accession>
<evidence type="ECO:0000256" key="4">
    <source>
        <dbReference type="ARBA" id="ARBA00022759"/>
    </source>
</evidence>
<dbReference type="InterPro" id="IPR036397">
    <property type="entry name" value="RNaseH_sf"/>
</dbReference>
<dbReference type="InParanoid" id="C5L8E7"/>
<evidence type="ECO:0000256" key="1">
    <source>
        <dbReference type="ARBA" id="ARBA00022679"/>
    </source>
</evidence>
<dbReference type="InterPro" id="IPR001584">
    <property type="entry name" value="Integrase_cat-core"/>
</dbReference>
<keyword evidence="5" id="KW-0863">Zinc-finger</keyword>
<dbReference type="GO" id="GO:0015074">
    <property type="term" value="P:DNA integration"/>
    <property type="evidence" value="ECO:0007669"/>
    <property type="project" value="InterPro"/>
</dbReference>
<dbReference type="Pfam" id="PF23088">
    <property type="entry name" value="DUF7047"/>
    <property type="match status" value="1"/>
</dbReference>
<feature type="region of interest" description="Disordered" evidence="6">
    <location>
        <begin position="252"/>
        <end position="311"/>
    </location>
</feature>
<name>C5L8E7_PERM5</name>
<dbReference type="InterPro" id="IPR036875">
    <property type="entry name" value="Znf_CCHC_sf"/>
</dbReference>
<feature type="compositionally biased region" description="Polar residues" evidence="6">
    <location>
        <begin position="1"/>
        <end position="11"/>
    </location>
</feature>
<dbReference type="InterPro" id="IPR021109">
    <property type="entry name" value="Peptidase_aspartic_dom_sf"/>
</dbReference>
<feature type="region of interest" description="Disordered" evidence="6">
    <location>
        <begin position="51"/>
        <end position="73"/>
    </location>
</feature>
<dbReference type="OrthoDB" id="6082665at2759"/>
<keyword evidence="5" id="KW-0479">Metal-binding</keyword>